<accession>W2MQW3</accession>
<gene>
    <name evidence="1" type="ORF">L914_15557</name>
</gene>
<reference evidence="1" key="1">
    <citation type="submission" date="2013-11" db="EMBL/GenBank/DDBJ databases">
        <title>The Genome Sequence of Phytophthora parasitica IAC_01/95.</title>
        <authorList>
            <consortium name="The Broad Institute Genomics Platform"/>
            <person name="Russ C."/>
            <person name="Tyler B."/>
            <person name="Panabieres F."/>
            <person name="Shan W."/>
            <person name="Tripathy S."/>
            <person name="Grunwald N."/>
            <person name="Machado M."/>
            <person name="Johnson C.S."/>
            <person name="Arredondo F."/>
            <person name="Hong C."/>
            <person name="Coffey M."/>
            <person name="Young S.K."/>
            <person name="Zeng Q."/>
            <person name="Gargeya S."/>
            <person name="Fitzgerald M."/>
            <person name="Abouelleil A."/>
            <person name="Alvarado L."/>
            <person name="Chapman S.B."/>
            <person name="Gainer-Dewar J."/>
            <person name="Goldberg J."/>
            <person name="Griggs A."/>
            <person name="Gujja S."/>
            <person name="Hansen M."/>
            <person name="Howarth C."/>
            <person name="Imamovic A."/>
            <person name="Ireland A."/>
            <person name="Larimer J."/>
            <person name="McCowan C."/>
            <person name="Murphy C."/>
            <person name="Pearson M."/>
            <person name="Poon T.W."/>
            <person name="Priest M."/>
            <person name="Roberts A."/>
            <person name="Saif S."/>
            <person name="Shea T."/>
            <person name="Sykes S."/>
            <person name="Wortman J."/>
            <person name="Nusbaum C."/>
            <person name="Birren B."/>
        </authorList>
    </citation>
    <scope>NUCLEOTIDE SEQUENCE [LARGE SCALE GENOMIC DNA]</scope>
    <source>
        <strain evidence="1">IAC_01/95</strain>
    </source>
</reference>
<dbReference type="EMBL" id="KI694971">
    <property type="protein sequence ID" value="ETM38043.1"/>
    <property type="molecule type" value="Genomic_DNA"/>
</dbReference>
<name>W2MQW3_PHYNI</name>
<organism evidence="1">
    <name type="scientific">Phytophthora nicotianae</name>
    <name type="common">Potato buckeye rot agent</name>
    <name type="synonym">Phytophthora parasitica</name>
    <dbReference type="NCBI Taxonomy" id="4792"/>
    <lineage>
        <taxon>Eukaryota</taxon>
        <taxon>Sar</taxon>
        <taxon>Stramenopiles</taxon>
        <taxon>Oomycota</taxon>
        <taxon>Peronosporomycetes</taxon>
        <taxon>Peronosporales</taxon>
        <taxon>Peronosporaceae</taxon>
        <taxon>Phytophthora</taxon>
    </lineage>
</organism>
<dbReference type="AlphaFoldDB" id="W2MQW3"/>
<proteinExistence type="predicted"/>
<dbReference type="Proteomes" id="UP000054532">
    <property type="component" value="Unassembled WGS sequence"/>
</dbReference>
<protein>
    <submittedName>
        <fullName evidence="1">Uncharacterized protein</fullName>
    </submittedName>
</protein>
<evidence type="ECO:0000313" key="1">
    <source>
        <dbReference type="EMBL" id="ETM38043.1"/>
    </source>
</evidence>
<sequence length="120" mass="13411">MKQLPNCEDMTLITMISERTPCGRAPLHFARQGPRLVHLQQQFIFELNSLYVGGVQKTYLRYEAAGDMHVGRTVSGLPPDSHEFAILPLHFDIRDSVVEKAIACVFPALSEHLTYVGDSA</sequence>